<proteinExistence type="predicted"/>
<sequence length="328" mass="34205">MTAWWRIVGAGLALLTSAQSYYPPQHTAPPPPLFARATPQEVQAAADGGTQLEHDRPARWSLAEHRRLASALAGVKPGRKGVVDAYVLSVALDSDPVFGREAREAATVLARRYDAAGRTIVLAGSDGSAESSLPRGAPANIEAALARIAEVMDAKEDVLVLYTTSHGAPLGVVYNDADHGYGAISPARLWSLLGTLGIANRLLFVSACYSGVFVPLLSGDTSIVVTAASAERSSFGCVSDNDWTFFGDAMVNHGLRKPVPLAAAVKEATDLIARWEGEGRLLASEPQVSIGAGTAKWLAALEARSPKVATPPVGRPAIASLAAVPAGR</sequence>
<dbReference type="GO" id="GO:0008233">
    <property type="term" value="F:peptidase activity"/>
    <property type="evidence" value="ECO:0007669"/>
    <property type="project" value="InterPro"/>
</dbReference>
<protein>
    <submittedName>
        <fullName evidence="1">Peptidase C13 family protein</fullName>
    </submittedName>
</protein>
<keyword evidence="2" id="KW-1185">Reference proteome</keyword>
<reference evidence="1 2" key="1">
    <citation type="submission" date="2017-07" db="EMBL/GenBank/DDBJ databases">
        <authorList>
            <person name="Sun Z.S."/>
            <person name="Albrecht U."/>
            <person name="Echele G."/>
            <person name="Lee C.C."/>
        </authorList>
    </citation>
    <scope>NUCLEOTIDE SEQUENCE [LARGE SCALE GENOMIC DNA]</scope>
    <source>
        <strain evidence="1 2">CGMCC 1.12672</strain>
    </source>
</reference>
<dbReference type="RefSeq" id="WP_097062392.1">
    <property type="nucleotide sequence ID" value="NZ_OBMI01000001.1"/>
</dbReference>
<organism evidence="1 2">
    <name type="scientific">Sphingomonas guangdongensis</name>
    <dbReference type="NCBI Taxonomy" id="1141890"/>
    <lineage>
        <taxon>Bacteria</taxon>
        <taxon>Pseudomonadati</taxon>
        <taxon>Pseudomonadota</taxon>
        <taxon>Alphaproteobacteria</taxon>
        <taxon>Sphingomonadales</taxon>
        <taxon>Sphingomonadaceae</taxon>
        <taxon>Sphingomonas</taxon>
    </lineage>
</organism>
<dbReference type="Proteomes" id="UP000219494">
    <property type="component" value="Unassembled WGS sequence"/>
</dbReference>
<dbReference type="OrthoDB" id="345222at2"/>
<dbReference type="InterPro" id="IPR001096">
    <property type="entry name" value="Peptidase_C13"/>
</dbReference>
<dbReference type="Gene3D" id="3.40.50.1460">
    <property type="match status" value="1"/>
</dbReference>
<evidence type="ECO:0000313" key="2">
    <source>
        <dbReference type="Proteomes" id="UP000219494"/>
    </source>
</evidence>
<dbReference type="GO" id="GO:0006508">
    <property type="term" value="P:proteolysis"/>
    <property type="evidence" value="ECO:0007669"/>
    <property type="project" value="InterPro"/>
</dbReference>
<gene>
    <name evidence="1" type="ORF">SAMN06297144_0474</name>
</gene>
<accession>A0A285QBM4</accession>
<dbReference type="EMBL" id="OBMI01000001">
    <property type="protein sequence ID" value="SOB79293.1"/>
    <property type="molecule type" value="Genomic_DNA"/>
</dbReference>
<evidence type="ECO:0000313" key="1">
    <source>
        <dbReference type="EMBL" id="SOB79293.1"/>
    </source>
</evidence>
<dbReference type="AlphaFoldDB" id="A0A285QBM4"/>
<dbReference type="Pfam" id="PF01650">
    <property type="entry name" value="Peptidase_C13"/>
    <property type="match status" value="1"/>
</dbReference>
<name>A0A285QBM4_9SPHN</name>